<organism evidence="1 2">
    <name type="scientific">Dentiscutata heterogama</name>
    <dbReference type="NCBI Taxonomy" id="1316150"/>
    <lineage>
        <taxon>Eukaryota</taxon>
        <taxon>Fungi</taxon>
        <taxon>Fungi incertae sedis</taxon>
        <taxon>Mucoromycota</taxon>
        <taxon>Glomeromycotina</taxon>
        <taxon>Glomeromycetes</taxon>
        <taxon>Diversisporales</taxon>
        <taxon>Gigasporaceae</taxon>
        <taxon>Dentiscutata</taxon>
    </lineage>
</organism>
<keyword evidence="2" id="KW-1185">Reference proteome</keyword>
<sequence length="65" mass="7028">SSERSYAQLRFSPAFSTQDIGTGKPMVPTVAFGKDKVPSIASANNPLIRLDMAKIAINYTDKVVL</sequence>
<name>A0ACA9QUK6_9GLOM</name>
<accession>A0ACA9QUK6</accession>
<reference evidence="1" key="1">
    <citation type="submission" date="2021-06" db="EMBL/GenBank/DDBJ databases">
        <authorList>
            <person name="Kallberg Y."/>
            <person name="Tangrot J."/>
            <person name="Rosling A."/>
        </authorList>
    </citation>
    <scope>NUCLEOTIDE SEQUENCE</scope>
    <source>
        <strain evidence="1">IL203A</strain>
    </source>
</reference>
<protein>
    <submittedName>
        <fullName evidence="1">12706_t:CDS:1</fullName>
    </submittedName>
</protein>
<feature type="non-terminal residue" evidence="1">
    <location>
        <position position="1"/>
    </location>
</feature>
<comment type="caution">
    <text evidence="1">The sequence shown here is derived from an EMBL/GenBank/DDBJ whole genome shotgun (WGS) entry which is preliminary data.</text>
</comment>
<proteinExistence type="predicted"/>
<evidence type="ECO:0000313" key="2">
    <source>
        <dbReference type="Proteomes" id="UP000789702"/>
    </source>
</evidence>
<feature type="non-terminal residue" evidence="1">
    <location>
        <position position="65"/>
    </location>
</feature>
<evidence type="ECO:0000313" key="1">
    <source>
        <dbReference type="EMBL" id="CAG8764342.1"/>
    </source>
</evidence>
<gene>
    <name evidence="1" type="ORF">DHETER_LOCUS15474</name>
</gene>
<dbReference type="EMBL" id="CAJVPU010052996">
    <property type="protein sequence ID" value="CAG8764342.1"/>
    <property type="molecule type" value="Genomic_DNA"/>
</dbReference>
<dbReference type="Proteomes" id="UP000789702">
    <property type="component" value="Unassembled WGS sequence"/>
</dbReference>